<dbReference type="Gene3D" id="2.120.10.80">
    <property type="entry name" value="Kelch-type beta propeller"/>
    <property type="match status" value="2"/>
</dbReference>
<sequence>MDRMVWLMRQMGEPRRADPGDMELGEDWLREEEREDQPPAPPRARLRAEPLAEPFEEPLWMRRRRANPAMRRAQSPQTAEPQEGESVEAQLQRRRRMIPPLQRRLPPTVVRAPHPPHPAQAAPAPRAAEDPQQAPQTQAQTQAQQQEAPQAQQQQQVQQQPQQVLRSASVALTRAGEPMRVNAVVPPKGRVGHALVLVAGRLLSVGGSFRSLGGANQEFLGFDWAKSAWYRLPLRGPTARLQRTGASVTVYMDRYLVIFGGFVSFWGSSHTRDVLIVDVHRQVLHDERSTITIQGPLPHPRDKHTAVCYQGRMYVFGGWGSDVPEAEGFVRAGVEEDAPMSCGWTNTMHSLDLTPLDAWDGESNITLTWREEAPTGTPPAPRAAHSTALYGDTMVVFGGRTQPSRTNDVHSLHLPTMHWSGPWELTGPTIPVRSWQCATFVPPHHMFLQGGLNKDRQVLADTYVIDLRNRHVERLPDHGHNLWHASVYVEPYVYYFGGSQTALPQHGMHNTLYRCCPLQPTLTDRCLEAIATMDEEDFARIEPDIPELFVDQVHLRRTTHVAAERCQVADVAGS</sequence>
<evidence type="ECO:0000313" key="5">
    <source>
        <dbReference type="Proteomes" id="UP000007799"/>
    </source>
</evidence>
<dbReference type="EMBL" id="GL832955">
    <property type="protein sequence ID" value="EGD72535.1"/>
    <property type="molecule type" value="Genomic_DNA"/>
</dbReference>
<dbReference type="SUPFAM" id="SSF81995">
    <property type="entry name" value="beta-sandwich domain of Sec23/24"/>
    <property type="match status" value="1"/>
</dbReference>
<keyword evidence="2" id="KW-0677">Repeat</keyword>
<name>F2TWT9_SALR5</name>
<protein>
    <submittedName>
        <fullName evidence="4">Uncharacterized protein</fullName>
    </submittedName>
</protein>
<dbReference type="OrthoDB" id="432528at2759"/>
<gene>
    <name evidence="4" type="ORF">PTSG_00558</name>
</gene>
<feature type="compositionally biased region" description="Low complexity" evidence="3">
    <location>
        <begin position="98"/>
        <end position="107"/>
    </location>
</feature>
<evidence type="ECO:0000256" key="3">
    <source>
        <dbReference type="SAM" id="MobiDB-lite"/>
    </source>
</evidence>
<keyword evidence="5" id="KW-1185">Reference proteome</keyword>
<dbReference type="GeneID" id="16067909"/>
<feature type="region of interest" description="Disordered" evidence="3">
    <location>
        <begin position="1"/>
        <end position="160"/>
    </location>
</feature>
<evidence type="ECO:0000313" key="4">
    <source>
        <dbReference type="EMBL" id="EGD72535.1"/>
    </source>
</evidence>
<dbReference type="Proteomes" id="UP000007799">
    <property type="component" value="Unassembled WGS sequence"/>
</dbReference>
<evidence type="ECO:0000256" key="1">
    <source>
        <dbReference type="ARBA" id="ARBA00022441"/>
    </source>
</evidence>
<dbReference type="RefSeq" id="XP_004999104.1">
    <property type="nucleotide sequence ID" value="XM_004999047.1"/>
</dbReference>
<dbReference type="InterPro" id="IPR015915">
    <property type="entry name" value="Kelch-typ_b-propeller"/>
</dbReference>
<dbReference type="eggNOG" id="KOG0379">
    <property type="taxonomic scope" value="Eukaryota"/>
</dbReference>
<dbReference type="InterPro" id="IPR011043">
    <property type="entry name" value="Gal_Oxase/kelch_b-propeller"/>
</dbReference>
<dbReference type="KEGG" id="sre:PTSG_00558"/>
<dbReference type="STRING" id="946362.F2TWT9"/>
<proteinExistence type="predicted"/>
<dbReference type="Pfam" id="PF24681">
    <property type="entry name" value="Kelch_KLHDC2_KLHL20_DRC7"/>
    <property type="match status" value="1"/>
</dbReference>
<dbReference type="InParanoid" id="F2TWT9"/>
<dbReference type="PANTHER" id="PTHR46228:SF2">
    <property type="entry name" value="KELCH REPEAT PROTEIN (AFU_ORTHOLOGUE AFUA_4G14350)"/>
    <property type="match status" value="1"/>
</dbReference>
<dbReference type="AlphaFoldDB" id="F2TWT9"/>
<dbReference type="FunCoup" id="F2TWT9">
    <property type="interactions" value="805"/>
</dbReference>
<organism evidence="5">
    <name type="scientific">Salpingoeca rosetta (strain ATCC 50818 / BSB-021)</name>
    <dbReference type="NCBI Taxonomy" id="946362"/>
    <lineage>
        <taxon>Eukaryota</taxon>
        <taxon>Choanoflagellata</taxon>
        <taxon>Craspedida</taxon>
        <taxon>Salpingoecidae</taxon>
        <taxon>Salpingoeca</taxon>
    </lineage>
</organism>
<dbReference type="SUPFAM" id="SSF50965">
    <property type="entry name" value="Galactose oxidase, central domain"/>
    <property type="match status" value="1"/>
</dbReference>
<reference evidence="4" key="1">
    <citation type="submission" date="2009-08" db="EMBL/GenBank/DDBJ databases">
        <title>Annotation of Salpingoeca rosetta.</title>
        <authorList>
            <consortium name="The Broad Institute Genome Sequencing Platform"/>
            <person name="Russ C."/>
            <person name="Cuomo C."/>
            <person name="Burger G."/>
            <person name="Gray M.W."/>
            <person name="Holland P.W.H."/>
            <person name="King N."/>
            <person name="Lang F.B.F."/>
            <person name="Roger A.J."/>
            <person name="Ruiz-Trillo I."/>
            <person name="Young S.K."/>
            <person name="Zeng Q."/>
            <person name="Gargeya S."/>
            <person name="Alvarado L."/>
            <person name="Berlin A."/>
            <person name="Chapman S.B."/>
            <person name="Chen Z."/>
            <person name="Freedman E."/>
            <person name="Gellesch M."/>
            <person name="Goldberg J."/>
            <person name="Griggs A."/>
            <person name="Gujja S."/>
            <person name="Heilman E."/>
            <person name="Heiman D."/>
            <person name="Howarth C."/>
            <person name="Mehta T."/>
            <person name="Neiman D."/>
            <person name="Pearson M."/>
            <person name="Roberts A."/>
            <person name="Saif S."/>
            <person name="Shea T."/>
            <person name="Shenoy N."/>
            <person name="Sisk P."/>
            <person name="Stolte C."/>
            <person name="Sykes S."/>
            <person name="White J."/>
            <person name="Yandava C."/>
            <person name="Haas B."/>
            <person name="Nusbaum C."/>
            <person name="Birren B."/>
        </authorList>
    </citation>
    <scope>NUCLEOTIDE SEQUENCE [LARGE SCALE GENOMIC DNA]</scope>
    <source>
        <strain evidence="4">ATCC 50818</strain>
    </source>
</reference>
<keyword evidence="1" id="KW-0880">Kelch repeat</keyword>
<accession>F2TWT9</accession>
<dbReference type="PANTHER" id="PTHR46228">
    <property type="entry name" value="KELCH DOMAIN-CONTAINING PROTEIN"/>
    <property type="match status" value="1"/>
</dbReference>
<evidence type="ECO:0000256" key="2">
    <source>
        <dbReference type="ARBA" id="ARBA00022737"/>
    </source>
</evidence>
<feature type="compositionally biased region" description="Low complexity" evidence="3">
    <location>
        <begin position="119"/>
        <end position="160"/>
    </location>
</feature>